<dbReference type="Proteomes" id="UP000800200">
    <property type="component" value="Unassembled WGS sequence"/>
</dbReference>
<dbReference type="OrthoDB" id="3439492at2759"/>
<evidence type="ECO:0000313" key="3">
    <source>
        <dbReference type="EMBL" id="KAF2176494.1"/>
    </source>
</evidence>
<organism evidence="3 4">
    <name type="scientific">Zopfia rhizophila CBS 207.26</name>
    <dbReference type="NCBI Taxonomy" id="1314779"/>
    <lineage>
        <taxon>Eukaryota</taxon>
        <taxon>Fungi</taxon>
        <taxon>Dikarya</taxon>
        <taxon>Ascomycota</taxon>
        <taxon>Pezizomycotina</taxon>
        <taxon>Dothideomycetes</taxon>
        <taxon>Dothideomycetes incertae sedis</taxon>
        <taxon>Zopfiaceae</taxon>
        <taxon>Zopfia</taxon>
    </lineage>
</organism>
<keyword evidence="4" id="KW-1185">Reference proteome</keyword>
<dbReference type="PANTHER" id="PTHR19303">
    <property type="entry name" value="TRANSPOSON"/>
    <property type="match status" value="1"/>
</dbReference>
<dbReference type="InterPro" id="IPR050863">
    <property type="entry name" value="CenT-Element_Derived"/>
</dbReference>
<dbReference type="InterPro" id="IPR004875">
    <property type="entry name" value="DDE_SF_endonuclease_dom"/>
</dbReference>
<gene>
    <name evidence="3" type="ORF">K469DRAFT_813382</name>
</gene>
<proteinExistence type="predicted"/>
<evidence type="ECO:0000256" key="1">
    <source>
        <dbReference type="SAM" id="MobiDB-lite"/>
    </source>
</evidence>
<dbReference type="GO" id="GO:0005634">
    <property type="term" value="C:nucleus"/>
    <property type="evidence" value="ECO:0007669"/>
    <property type="project" value="TreeGrafter"/>
</dbReference>
<dbReference type="AlphaFoldDB" id="A0A6A6DAC3"/>
<dbReference type="PANTHER" id="PTHR19303:SF62">
    <property type="entry name" value="HTH CENPB-TYPE DOMAIN-CONTAINING PROTEIN-RELATED"/>
    <property type="match status" value="1"/>
</dbReference>
<sequence>MGVSSTAKVVTGSERRSQPKAVQPGNREWVTVIQGVNSQGWPIPLFIIFAGVYYLSCWYEDLLPGWAISMSENGWTINVIGIDWLEHFDMYTKDRTVGVNRLLILDGHESHESLEFQLLCKKKNILILCMPANASHLLQPLDVGCFAPLKRAYGQEVDKLVRNHIFHVTKLDFLPLFKAAYLASITESNICGGF</sequence>
<name>A0A6A6DAC3_9PEZI</name>
<accession>A0A6A6DAC3</accession>
<evidence type="ECO:0000313" key="4">
    <source>
        <dbReference type="Proteomes" id="UP000800200"/>
    </source>
</evidence>
<dbReference type="GO" id="GO:0003677">
    <property type="term" value="F:DNA binding"/>
    <property type="evidence" value="ECO:0007669"/>
    <property type="project" value="TreeGrafter"/>
</dbReference>
<feature type="region of interest" description="Disordered" evidence="1">
    <location>
        <begin position="1"/>
        <end position="23"/>
    </location>
</feature>
<dbReference type="Pfam" id="PF03184">
    <property type="entry name" value="DDE_1"/>
    <property type="match status" value="1"/>
</dbReference>
<reference evidence="3" key="1">
    <citation type="journal article" date="2020" name="Stud. Mycol.">
        <title>101 Dothideomycetes genomes: a test case for predicting lifestyles and emergence of pathogens.</title>
        <authorList>
            <person name="Haridas S."/>
            <person name="Albert R."/>
            <person name="Binder M."/>
            <person name="Bloem J."/>
            <person name="Labutti K."/>
            <person name="Salamov A."/>
            <person name="Andreopoulos B."/>
            <person name="Baker S."/>
            <person name="Barry K."/>
            <person name="Bills G."/>
            <person name="Bluhm B."/>
            <person name="Cannon C."/>
            <person name="Castanera R."/>
            <person name="Culley D."/>
            <person name="Daum C."/>
            <person name="Ezra D."/>
            <person name="Gonzalez J."/>
            <person name="Henrissat B."/>
            <person name="Kuo A."/>
            <person name="Liang C."/>
            <person name="Lipzen A."/>
            <person name="Lutzoni F."/>
            <person name="Magnuson J."/>
            <person name="Mondo S."/>
            <person name="Nolan M."/>
            <person name="Ohm R."/>
            <person name="Pangilinan J."/>
            <person name="Park H.-J."/>
            <person name="Ramirez L."/>
            <person name="Alfaro M."/>
            <person name="Sun H."/>
            <person name="Tritt A."/>
            <person name="Yoshinaga Y."/>
            <person name="Zwiers L.-H."/>
            <person name="Turgeon B."/>
            <person name="Goodwin S."/>
            <person name="Spatafora J."/>
            <person name="Crous P."/>
            <person name="Grigoriev I."/>
        </authorList>
    </citation>
    <scope>NUCLEOTIDE SEQUENCE</scope>
    <source>
        <strain evidence="3">CBS 207.26</strain>
    </source>
</reference>
<feature type="domain" description="DDE-1" evidence="2">
    <location>
        <begin position="27"/>
        <end position="194"/>
    </location>
</feature>
<dbReference type="EMBL" id="ML994708">
    <property type="protein sequence ID" value="KAF2176494.1"/>
    <property type="molecule type" value="Genomic_DNA"/>
</dbReference>
<protein>
    <submittedName>
        <fullName evidence="3">CENP-B protein</fullName>
    </submittedName>
</protein>
<evidence type="ECO:0000259" key="2">
    <source>
        <dbReference type="Pfam" id="PF03184"/>
    </source>
</evidence>